<gene>
    <name evidence="6" type="primary">PAN3</name>
    <name evidence="9" type="ORF">HOLleu_30070</name>
</gene>
<dbReference type="InterPro" id="IPR030844">
    <property type="entry name" value="PAN3"/>
</dbReference>
<comment type="subunit">
    <text evidence="6">Homodimer. Forms a heterotrimer with a catalytic subunit PAN2 to form the poly(A)-nuclease (PAN) deadenylation complex. Interacts (via PAM-2 motif) with poly(A)-binding protein (via PABC domain), conferring substrate specificity of the enzyme complex.</text>
</comment>
<feature type="region of interest" description="Disordered" evidence="7">
    <location>
        <begin position="184"/>
        <end position="210"/>
    </location>
</feature>
<dbReference type="Proteomes" id="UP001152320">
    <property type="component" value="Chromosome 15"/>
</dbReference>
<name>A0A9Q1BK45_HOLLE</name>
<keyword evidence="5 6" id="KW-0175">Coiled coil</keyword>
<keyword evidence="2 6" id="KW-0507">mRNA processing</keyword>
<dbReference type="InterPro" id="IPR000719">
    <property type="entry name" value="Prot_kinase_dom"/>
</dbReference>
<feature type="region of interest" description="Disordered" evidence="7">
    <location>
        <begin position="99"/>
        <end position="130"/>
    </location>
</feature>
<dbReference type="GO" id="GO:0005524">
    <property type="term" value="F:ATP binding"/>
    <property type="evidence" value="ECO:0007669"/>
    <property type="project" value="UniProtKB-UniRule"/>
</dbReference>
<dbReference type="FunFam" id="1.10.287.3700:FF:000001">
    <property type="entry name" value="PAN2-PAN3 deadenylation complex subunit PAN3"/>
    <property type="match status" value="1"/>
</dbReference>
<dbReference type="EMBL" id="JAIZAY010000015">
    <property type="protein sequence ID" value="KAJ8027964.1"/>
    <property type="molecule type" value="Genomic_DNA"/>
</dbReference>
<dbReference type="PANTHER" id="PTHR12272:SF11">
    <property type="entry name" value="PAN2-PAN3 DEADENYLATION COMPLEX SUBUNIT PAN3"/>
    <property type="match status" value="1"/>
</dbReference>
<comment type="domain">
    <text evidence="6">The pseudokinase domain, the coiled-coil (CC), and C-terminal knob domain (CK) form a structural unit (PKC) that forms an extensive high-affinity interaction surface for PAN2.</text>
</comment>
<evidence type="ECO:0000259" key="8">
    <source>
        <dbReference type="PROSITE" id="PS50011"/>
    </source>
</evidence>
<comment type="caution">
    <text evidence="9">The sequence shown here is derived from an EMBL/GenBank/DDBJ whole genome shotgun (WGS) entry which is preliminary data.</text>
</comment>
<evidence type="ECO:0000256" key="4">
    <source>
        <dbReference type="ARBA" id="ARBA00022840"/>
    </source>
</evidence>
<dbReference type="InterPro" id="IPR011009">
    <property type="entry name" value="Kinase-like_dom_sf"/>
</dbReference>
<evidence type="ECO:0000256" key="1">
    <source>
        <dbReference type="ARBA" id="ARBA00022490"/>
    </source>
</evidence>
<dbReference type="HAMAP" id="MF_03181">
    <property type="entry name" value="PAN3"/>
    <property type="match status" value="1"/>
</dbReference>
<feature type="coiled-coil region" evidence="6">
    <location>
        <begin position="599"/>
        <end position="637"/>
    </location>
</feature>
<dbReference type="GO" id="GO:0006397">
    <property type="term" value="P:mRNA processing"/>
    <property type="evidence" value="ECO:0007669"/>
    <property type="project" value="UniProtKB-KW"/>
</dbReference>
<comment type="function">
    <text evidence="6">Regulatory subunit of the poly(A)-nuclease (PAN) deadenylation complex, one of two cytoplasmic mRNA deadenylases involved in general and miRNA-mediated mRNA turnover. PAN specifically shortens poly(A) tails of RNA and the activity is stimulated by poly(A)-binding protein (PABP). PAN deadenylation is followed by rapid degradation of the shortened mRNA tails by the CCR4-NOT complex. Deadenylated mRNAs are then degraded by two alternative mechanisms, namely exosome-mediated 3'-5' exonucleolytic degradation, or deadenlyation-dependent mRNA decaping and subsequent 5'-3' exonucleolytic degradation by XRN1. PAN3 acts as a positive regulator for PAN activity, recruiting the catalytic subunit PAN2 to mRNA via its interaction with RNA and PABP, and to miRNA targets via its interaction with GW182 family proteins.</text>
</comment>
<evidence type="ECO:0000256" key="5">
    <source>
        <dbReference type="ARBA" id="ARBA00023054"/>
    </source>
</evidence>
<keyword evidence="1 6" id="KW-0963">Cytoplasm</keyword>
<dbReference type="GO" id="GO:0008143">
    <property type="term" value="F:poly(A) binding"/>
    <property type="evidence" value="ECO:0007669"/>
    <property type="project" value="TreeGrafter"/>
</dbReference>
<dbReference type="GO" id="GO:0004672">
    <property type="term" value="F:protein kinase activity"/>
    <property type="evidence" value="ECO:0007669"/>
    <property type="project" value="InterPro"/>
</dbReference>
<evidence type="ECO:0000313" key="9">
    <source>
        <dbReference type="EMBL" id="KAJ8027964.1"/>
    </source>
</evidence>
<protein>
    <recommendedName>
        <fullName evidence="6">PAN2-PAN3 deadenylation complex subunit PAN3</fullName>
    </recommendedName>
    <alternativeName>
        <fullName evidence="6">PAB1P-dependent poly(A)-specific ribonuclease</fullName>
    </alternativeName>
    <alternativeName>
        <fullName evidence="6">Poly(A)-nuclease deadenylation complex subunit 3</fullName>
        <shortName evidence="6">PAN deadenylation complex subunit 3</shortName>
    </alternativeName>
</protein>
<evidence type="ECO:0000256" key="3">
    <source>
        <dbReference type="ARBA" id="ARBA00022741"/>
    </source>
</evidence>
<comment type="domain">
    <text evidence="6">Contains a pseudokinase domain. The protein kinase domain is predicted to be catalytically inactive because some of the residues important for catalytic activity are substituted and it lacks the equivalent of the binding site for a peptide substrate. However, it has retained an ATP-binding site and ATP-binding is required for mRNA degradation, stimulating the activity of the PAN2 nuclease in vitro. The nucleotide-binding site is juxtaposed to the RNase active site of PAN2 in the complex and may actually bind nucleosides of a poly(A) RNA rather than ATP, feeding the poly(A)-tail to the active site of the deadenylase and thus increasing the efficiency with which this distributive enzyme degrades oligo(A) RNAs.</text>
</comment>
<comment type="subcellular location">
    <subcellularLocation>
        <location evidence="6">Cytoplasm</location>
        <location evidence="6">P-body</location>
    </subcellularLocation>
</comment>
<dbReference type="GO" id="GO:0000932">
    <property type="term" value="C:P-body"/>
    <property type="evidence" value="ECO:0007669"/>
    <property type="project" value="UniProtKB-SubCell"/>
</dbReference>
<dbReference type="AlphaFoldDB" id="A0A9Q1BK45"/>
<keyword evidence="3 6" id="KW-0547">Nucleotide-binding</keyword>
<dbReference type="PROSITE" id="PS50011">
    <property type="entry name" value="PROTEIN_KINASE_DOM"/>
    <property type="match status" value="1"/>
</dbReference>
<dbReference type="InterPro" id="IPR041332">
    <property type="entry name" value="Pan3_CK"/>
</dbReference>
<comment type="caution">
    <text evidence="6">Lacks conserved residue(s) required for the propagation of feature annotation.</text>
</comment>
<organism evidence="9 10">
    <name type="scientific">Holothuria leucospilota</name>
    <name type="common">Black long sea cucumber</name>
    <name type="synonym">Mertensiothuria leucospilota</name>
    <dbReference type="NCBI Taxonomy" id="206669"/>
    <lineage>
        <taxon>Eukaryota</taxon>
        <taxon>Metazoa</taxon>
        <taxon>Echinodermata</taxon>
        <taxon>Eleutherozoa</taxon>
        <taxon>Echinozoa</taxon>
        <taxon>Holothuroidea</taxon>
        <taxon>Aspidochirotacea</taxon>
        <taxon>Aspidochirotida</taxon>
        <taxon>Holothuriidae</taxon>
        <taxon>Holothuria</taxon>
    </lineage>
</organism>
<dbReference type="SUPFAM" id="SSF56112">
    <property type="entry name" value="Protein kinase-like (PK-like)"/>
    <property type="match status" value="1"/>
</dbReference>
<dbReference type="GO" id="GO:0031251">
    <property type="term" value="C:PAN complex"/>
    <property type="evidence" value="ECO:0007669"/>
    <property type="project" value="UniProtKB-UniRule"/>
</dbReference>
<feature type="region of interest" description="Knob domain" evidence="6">
    <location>
        <begin position="638"/>
        <end position="742"/>
    </location>
</feature>
<dbReference type="Gene3D" id="1.20.5.5160">
    <property type="match status" value="1"/>
</dbReference>
<sequence>MFSQNLAAMDLVADPHMAPEHFFTAPFDSDSFGPPTSKLQTLMQRSQSVGTGLANYAPHQSQPPPPSDVHMYSMPSMESSGMVPNSTLSSNFAAMSIADSRSHDGSTPASSGVFTSGSQSMHSRTNPITSFTPRAKILPNARNVRDGNVLTPSVPEFVPRNAAVTATTTPGSLAASDTFLSAGSLSAGASPKHSPGSSPILRRRDPASVPAPLDLGSASQQYKQPRLENIGGTTYFITDDHMGVGPPAPEVVFPNFHVYPSVPPSVAYAKSKSDYPSFFLSEDIKLDLIQRHLQSLAQADASKYPDLPREVDNYTSLFPLEPPVKNPLDKTSTFGYTSACYKAVNKKDGKIYCLRRIHGFKVSNTQWMVLVDKWKKLQHSNIVSLREVFSTKAFGEHSIVFVHDYHPGAMTLMNRHFSGAAQTDGFHGSSSHFGKGPKGSFRSHHGGAAGMNGPILPSRLLPESIIWTYVIQLSAALRAIHTSELACRVMDPTKILLLGKSRILVNCVGVFDVLTYDSNQSSPLSMIPHYQQEDLISLGKVILALACNSVQAIQRQHLTSSIELVAQQYSSDLKNLILYLLTSQPRPRSVNDIMPLIGARFYTQLDAAQMYSDMLENELSKELHNGRLFRLVSKLGVINERPEFNGDGSWSETGDRYLLKLFRDYLFHQVTPEGAPWIDLAHIVQSLNKLDAGVDEKVCLASRDEQNVLIVTYADLKRIFLSTFNEITHLANMAGEPLVGQE</sequence>
<evidence type="ECO:0000256" key="7">
    <source>
        <dbReference type="SAM" id="MobiDB-lite"/>
    </source>
</evidence>
<evidence type="ECO:0000256" key="2">
    <source>
        <dbReference type="ARBA" id="ARBA00022664"/>
    </source>
</evidence>
<feature type="binding site" evidence="6">
    <location>
        <begin position="493"/>
        <end position="494"/>
    </location>
    <ligand>
        <name>ATP</name>
        <dbReference type="ChEBI" id="CHEBI:30616"/>
    </ligand>
</feature>
<proteinExistence type="inferred from homology"/>
<keyword evidence="4 6" id="KW-0067">ATP-binding</keyword>
<feature type="binding site" evidence="6">
    <location>
        <position position="355"/>
    </location>
    <ligand>
        <name>ATP</name>
        <dbReference type="ChEBI" id="CHEBI:30616"/>
    </ligand>
</feature>
<dbReference type="GO" id="GO:0010606">
    <property type="term" value="P:positive regulation of cytoplasmic mRNA processing body assembly"/>
    <property type="evidence" value="ECO:0007669"/>
    <property type="project" value="UniProtKB-UniRule"/>
</dbReference>
<dbReference type="Gene3D" id="1.10.287.3700">
    <property type="match status" value="1"/>
</dbReference>
<dbReference type="OrthoDB" id="204958at2759"/>
<feature type="compositionally biased region" description="Polar residues" evidence="7">
    <location>
        <begin position="105"/>
        <end position="130"/>
    </location>
</feature>
<feature type="domain" description="Protein kinase" evidence="8">
    <location>
        <begin position="326"/>
        <end position="602"/>
    </location>
</feature>
<dbReference type="PANTHER" id="PTHR12272">
    <property type="entry name" value="DEADENYLATION COMPLEX SUBUNIT PAN3"/>
    <property type="match status" value="1"/>
</dbReference>
<accession>A0A9Q1BK45</accession>
<comment type="similarity">
    <text evidence="6">Belongs to the protein kinase superfamily. PAN3 family.</text>
</comment>
<dbReference type="Pfam" id="PF18101">
    <property type="entry name" value="Pan3_CK"/>
    <property type="match status" value="1"/>
</dbReference>
<feature type="binding site" evidence="6">
    <location>
        <begin position="404"/>
        <end position="411"/>
    </location>
    <ligand>
        <name>ATP</name>
        <dbReference type="ChEBI" id="CHEBI:30616"/>
    </ligand>
</feature>
<keyword evidence="10" id="KW-1185">Reference proteome</keyword>
<dbReference type="Gene3D" id="1.10.510.10">
    <property type="entry name" value="Transferase(Phosphotransferase) domain 1"/>
    <property type="match status" value="1"/>
</dbReference>
<comment type="domain">
    <text evidence="6">The N-terminal zinc finger binds to poly(A) RNA.</text>
</comment>
<evidence type="ECO:0000313" key="10">
    <source>
        <dbReference type="Proteomes" id="UP001152320"/>
    </source>
</evidence>
<reference evidence="9" key="1">
    <citation type="submission" date="2021-10" db="EMBL/GenBank/DDBJ databases">
        <title>Tropical sea cucumber genome reveals ecological adaptation and Cuvierian tubules defense mechanism.</title>
        <authorList>
            <person name="Chen T."/>
        </authorList>
    </citation>
    <scope>NUCLEOTIDE SEQUENCE</scope>
    <source>
        <strain evidence="9">Nanhai2018</strain>
        <tissue evidence="9">Muscle</tissue>
    </source>
</reference>
<evidence type="ECO:0000256" key="6">
    <source>
        <dbReference type="HAMAP-Rule" id="MF_03181"/>
    </source>
</evidence>
<dbReference type="GO" id="GO:0000289">
    <property type="term" value="P:nuclear-transcribed mRNA poly(A) tail shortening"/>
    <property type="evidence" value="ECO:0007669"/>
    <property type="project" value="UniProtKB-UniRule"/>
</dbReference>